<dbReference type="OrthoDB" id="191139at2759"/>
<reference evidence="3" key="1">
    <citation type="submission" date="2022-01" db="EMBL/GenBank/DDBJ databases">
        <authorList>
            <person name="King R."/>
        </authorList>
    </citation>
    <scope>NUCLEOTIDE SEQUENCE</scope>
</reference>
<dbReference type="Gene3D" id="3.40.50.720">
    <property type="entry name" value="NAD(P)-binding Rossmann-like Domain"/>
    <property type="match status" value="1"/>
</dbReference>
<dbReference type="SUPFAM" id="SSF51735">
    <property type="entry name" value="NAD(P)-binding Rossmann-fold domains"/>
    <property type="match status" value="1"/>
</dbReference>
<dbReference type="PANTHER" id="PTHR43157:SF31">
    <property type="entry name" value="PHOSPHATIDYLINOSITOL-GLYCAN BIOSYNTHESIS CLASS F PROTEIN"/>
    <property type="match status" value="1"/>
</dbReference>
<feature type="transmembrane region" description="Helical" evidence="2">
    <location>
        <begin position="6"/>
        <end position="25"/>
    </location>
</feature>
<dbReference type="GO" id="GO:0016491">
    <property type="term" value="F:oxidoreductase activity"/>
    <property type="evidence" value="ECO:0007669"/>
    <property type="project" value="UniProtKB-KW"/>
</dbReference>
<sequence>MDVFYYNSIVIGSIFLGCLLVWLFLPRFFSKGCSSKICLVGKTALITGGSLGIGYEIVLGLAQRGCRVIIADKVINKDIKNKIILETNNPEIYMEYVDLGSFKSVRSLAEKLKTSEKKLDILIHNAAIGSCGGALSEDDINLTMQVNYYSPFLLTHLLVDLLKNSPSARLLFCGSPVVWFSRRFFAFSRAVWNTFADYWVSKTFLIVVSDLFAERLKHHGVTSNCFHPGAVNTRLHHQFLGHRLGTFLHGILGPLVFKSPEEGAQTAIYLACSNEVKNVTGEFFCDMKPTKKVKEVENKRFCESLWEVSEEVVKLKKNELL</sequence>
<evidence type="ECO:0000313" key="4">
    <source>
        <dbReference type="Proteomes" id="UP001153712"/>
    </source>
</evidence>
<dbReference type="PANTHER" id="PTHR43157">
    <property type="entry name" value="PHOSPHATIDYLINOSITOL-GLYCAN BIOSYNTHESIS CLASS F PROTEIN-RELATED"/>
    <property type="match status" value="1"/>
</dbReference>
<evidence type="ECO:0000256" key="1">
    <source>
        <dbReference type="ARBA" id="ARBA00023002"/>
    </source>
</evidence>
<evidence type="ECO:0000313" key="3">
    <source>
        <dbReference type="EMBL" id="CAG9857260.1"/>
    </source>
</evidence>
<keyword evidence="1" id="KW-0560">Oxidoreductase</keyword>
<gene>
    <name evidence="3" type="ORF">PHYEVI_LOCUS3665</name>
</gene>
<protein>
    <submittedName>
        <fullName evidence="3">Uncharacterized protein</fullName>
    </submittedName>
</protein>
<dbReference type="InterPro" id="IPR002347">
    <property type="entry name" value="SDR_fam"/>
</dbReference>
<evidence type="ECO:0000256" key="2">
    <source>
        <dbReference type="SAM" id="Phobius"/>
    </source>
</evidence>
<keyword evidence="4" id="KW-1185">Reference proteome</keyword>
<accession>A0A9N9TJ40</accession>
<keyword evidence="2" id="KW-0472">Membrane</keyword>
<proteinExistence type="predicted"/>
<dbReference type="PRINTS" id="PR00081">
    <property type="entry name" value="GDHRDH"/>
</dbReference>
<name>A0A9N9TJ40_PHYSR</name>
<dbReference type="EMBL" id="OU900106">
    <property type="protein sequence ID" value="CAG9857260.1"/>
    <property type="molecule type" value="Genomic_DNA"/>
</dbReference>
<keyword evidence="2" id="KW-1133">Transmembrane helix</keyword>
<dbReference type="Pfam" id="PF00106">
    <property type="entry name" value="adh_short"/>
    <property type="match status" value="1"/>
</dbReference>
<dbReference type="AlphaFoldDB" id="A0A9N9TJ40"/>
<dbReference type="InterPro" id="IPR036291">
    <property type="entry name" value="NAD(P)-bd_dom_sf"/>
</dbReference>
<organism evidence="3 4">
    <name type="scientific">Phyllotreta striolata</name>
    <name type="common">Striped flea beetle</name>
    <name type="synonym">Crioceris striolata</name>
    <dbReference type="NCBI Taxonomy" id="444603"/>
    <lineage>
        <taxon>Eukaryota</taxon>
        <taxon>Metazoa</taxon>
        <taxon>Ecdysozoa</taxon>
        <taxon>Arthropoda</taxon>
        <taxon>Hexapoda</taxon>
        <taxon>Insecta</taxon>
        <taxon>Pterygota</taxon>
        <taxon>Neoptera</taxon>
        <taxon>Endopterygota</taxon>
        <taxon>Coleoptera</taxon>
        <taxon>Polyphaga</taxon>
        <taxon>Cucujiformia</taxon>
        <taxon>Chrysomeloidea</taxon>
        <taxon>Chrysomelidae</taxon>
        <taxon>Galerucinae</taxon>
        <taxon>Alticini</taxon>
        <taxon>Phyllotreta</taxon>
    </lineage>
</organism>
<keyword evidence="2" id="KW-0812">Transmembrane</keyword>
<dbReference type="Proteomes" id="UP001153712">
    <property type="component" value="Chromosome 13"/>
</dbReference>